<comment type="caution">
    <text evidence="2">The sequence shown here is derived from an EMBL/GenBank/DDBJ whole genome shotgun (WGS) entry which is preliminary data.</text>
</comment>
<dbReference type="Proteomes" id="UP000478052">
    <property type="component" value="Unassembled WGS sequence"/>
</dbReference>
<reference evidence="2 3" key="1">
    <citation type="submission" date="2019-08" db="EMBL/GenBank/DDBJ databases">
        <title>Whole genome of Aphis craccivora.</title>
        <authorList>
            <person name="Voronova N.V."/>
            <person name="Shulinski R.S."/>
            <person name="Bandarenka Y.V."/>
            <person name="Zhorov D.G."/>
            <person name="Warner D."/>
        </authorList>
    </citation>
    <scope>NUCLEOTIDE SEQUENCE [LARGE SCALE GENOMIC DNA]</scope>
    <source>
        <strain evidence="2">180601</strain>
        <tissue evidence="2">Whole Body</tissue>
    </source>
</reference>
<evidence type="ECO:0000313" key="2">
    <source>
        <dbReference type="EMBL" id="KAF0746769.1"/>
    </source>
</evidence>
<accession>A0A6G0Y0L9</accession>
<sequence length="75" mass="8862">MFRYGSILMDVTWTPQDFRSVPMDEAMMPLPTPLMTPPVTKMYFMIQYSSGQKESKNAEDDRRDSKMSRTREHTH</sequence>
<protein>
    <submittedName>
        <fullName evidence="2">Uncharacterized protein</fullName>
    </submittedName>
</protein>
<evidence type="ECO:0000313" key="3">
    <source>
        <dbReference type="Proteomes" id="UP000478052"/>
    </source>
</evidence>
<evidence type="ECO:0000256" key="1">
    <source>
        <dbReference type="SAM" id="MobiDB-lite"/>
    </source>
</evidence>
<gene>
    <name evidence="2" type="ORF">FWK35_00018010</name>
</gene>
<organism evidence="2 3">
    <name type="scientific">Aphis craccivora</name>
    <name type="common">Cowpea aphid</name>
    <dbReference type="NCBI Taxonomy" id="307492"/>
    <lineage>
        <taxon>Eukaryota</taxon>
        <taxon>Metazoa</taxon>
        <taxon>Ecdysozoa</taxon>
        <taxon>Arthropoda</taxon>
        <taxon>Hexapoda</taxon>
        <taxon>Insecta</taxon>
        <taxon>Pterygota</taxon>
        <taxon>Neoptera</taxon>
        <taxon>Paraneoptera</taxon>
        <taxon>Hemiptera</taxon>
        <taxon>Sternorrhyncha</taxon>
        <taxon>Aphidomorpha</taxon>
        <taxon>Aphidoidea</taxon>
        <taxon>Aphididae</taxon>
        <taxon>Aphidini</taxon>
        <taxon>Aphis</taxon>
        <taxon>Aphis</taxon>
    </lineage>
</organism>
<proteinExistence type="predicted"/>
<feature type="compositionally biased region" description="Basic and acidic residues" evidence="1">
    <location>
        <begin position="53"/>
        <end position="75"/>
    </location>
</feature>
<keyword evidence="3" id="KW-1185">Reference proteome</keyword>
<dbReference type="EMBL" id="VUJU01007085">
    <property type="protein sequence ID" value="KAF0746769.1"/>
    <property type="molecule type" value="Genomic_DNA"/>
</dbReference>
<name>A0A6G0Y0L9_APHCR</name>
<dbReference type="AlphaFoldDB" id="A0A6G0Y0L9"/>
<feature type="region of interest" description="Disordered" evidence="1">
    <location>
        <begin position="50"/>
        <end position="75"/>
    </location>
</feature>